<dbReference type="CDD" id="cd03801">
    <property type="entry name" value="GT4_PimA-like"/>
    <property type="match status" value="1"/>
</dbReference>
<proteinExistence type="predicted"/>
<dbReference type="EMBL" id="JWYV01000005">
    <property type="protein sequence ID" value="KKD00319.1"/>
    <property type="molecule type" value="Genomic_DNA"/>
</dbReference>
<comment type="caution">
    <text evidence="3">The sequence shown here is derived from an EMBL/GenBank/DDBJ whole genome shotgun (WGS) entry which is preliminary data.</text>
</comment>
<evidence type="ECO:0000313" key="4">
    <source>
        <dbReference type="Proteomes" id="UP000033633"/>
    </source>
</evidence>
<dbReference type="Pfam" id="PF00534">
    <property type="entry name" value="Glycos_transf_1"/>
    <property type="match status" value="1"/>
</dbReference>
<reference evidence="3 4" key="1">
    <citation type="submission" date="2014-12" db="EMBL/GenBank/DDBJ databases">
        <title>Mercury Reductase activity and rhizosphere competence traits in the genome of root associated Photobacterium halotolerans MELD1.</title>
        <authorList>
            <person name="Mathew D.C."/>
            <person name="Huang C.-C."/>
        </authorList>
    </citation>
    <scope>NUCLEOTIDE SEQUENCE [LARGE SCALE GENOMIC DNA]</scope>
    <source>
        <strain evidence="3 4">MELD1</strain>
    </source>
</reference>
<evidence type="ECO:0000313" key="3">
    <source>
        <dbReference type="EMBL" id="KKD00319.1"/>
    </source>
</evidence>
<dbReference type="Gene3D" id="3.40.50.2000">
    <property type="entry name" value="Glycogen Phosphorylase B"/>
    <property type="match status" value="2"/>
</dbReference>
<evidence type="ECO:0000259" key="2">
    <source>
        <dbReference type="Pfam" id="PF13579"/>
    </source>
</evidence>
<evidence type="ECO:0000259" key="1">
    <source>
        <dbReference type="Pfam" id="PF00534"/>
    </source>
</evidence>
<dbReference type="PANTHER" id="PTHR45947:SF3">
    <property type="entry name" value="SULFOQUINOVOSYL TRANSFERASE SQD2"/>
    <property type="match status" value="1"/>
</dbReference>
<dbReference type="Proteomes" id="UP000033633">
    <property type="component" value="Unassembled WGS sequence"/>
</dbReference>
<keyword evidence="4" id="KW-1185">Reference proteome</keyword>
<dbReference type="InterPro" id="IPR001296">
    <property type="entry name" value="Glyco_trans_1"/>
</dbReference>
<dbReference type="PANTHER" id="PTHR45947">
    <property type="entry name" value="SULFOQUINOVOSYL TRANSFERASE SQD2"/>
    <property type="match status" value="1"/>
</dbReference>
<organism evidence="3 4">
    <name type="scientific">Photobacterium halotolerans</name>
    <dbReference type="NCBI Taxonomy" id="265726"/>
    <lineage>
        <taxon>Bacteria</taxon>
        <taxon>Pseudomonadati</taxon>
        <taxon>Pseudomonadota</taxon>
        <taxon>Gammaproteobacteria</taxon>
        <taxon>Vibrionales</taxon>
        <taxon>Vibrionaceae</taxon>
        <taxon>Photobacterium</taxon>
    </lineage>
</organism>
<gene>
    <name evidence="3" type="ORF">KY46_08745</name>
</gene>
<feature type="domain" description="Glycosyltransferase subfamily 4-like N-terminal" evidence="2">
    <location>
        <begin position="14"/>
        <end position="179"/>
    </location>
</feature>
<dbReference type="PATRIC" id="fig|265726.11.peg.3885"/>
<dbReference type="OrthoDB" id="8756565at2"/>
<protein>
    <recommendedName>
        <fullName evidence="5">Glycosyl transferase family 1</fullName>
    </recommendedName>
</protein>
<dbReference type="AlphaFoldDB" id="A0A0F5VDW8"/>
<evidence type="ECO:0008006" key="5">
    <source>
        <dbReference type="Google" id="ProtNLM"/>
    </source>
</evidence>
<dbReference type="GO" id="GO:0016757">
    <property type="term" value="F:glycosyltransferase activity"/>
    <property type="evidence" value="ECO:0007669"/>
    <property type="project" value="InterPro"/>
</dbReference>
<dbReference type="Pfam" id="PF13579">
    <property type="entry name" value="Glyco_trans_4_4"/>
    <property type="match status" value="1"/>
</dbReference>
<name>A0A0F5VDW8_9GAMM</name>
<dbReference type="STRING" id="265726.KY46_08745"/>
<dbReference type="InterPro" id="IPR050194">
    <property type="entry name" value="Glycosyltransferase_grp1"/>
</dbReference>
<feature type="domain" description="Glycosyl transferase family 1" evidence="1">
    <location>
        <begin position="191"/>
        <end position="359"/>
    </location>
</feature>
<dbReference type="SUPFAM" id="SSF53756">
    <property type="entry name" value="UDP-Glycosyltransferase/glycogen phosphorylase"/>
    <property type="match status" value="1"/>
</dbReference>
<dbReference type="RefSeq" id="WP_046220253.1">
    <property type="nucleotide sequence ID" value="NZ_JWYV01000005.1"/>
</dbReference>
<dbReference type="InterPro" id="IPR028098">
    <property type="entry name" value="Glyco_trans_4-like_N"/>
</dbReference>
<sequence>MKILYHHRVASKDGQYVHIEAIIGALREQGHEVVVVAPAVSDQAAFGADGGWVSKVRRMLPRFLSEILEFGYSAYDFGKLCITLYREKPDAIYERYNLFLPSGILAKQLFNVPLILEINAPLFDERNAYGGLSLTWLARWSELFTWRNADHTLPVSHVLASYVRGAGVPEPAIRVIPNGIDSRLFHPAVSKEKKPEFAESLVVGFVGFCREWHQLDHVLSLIVDFNRQRNPDDPEVKLLIVGDGPVLDDLKKQARALKAEHQIHITGLIDREHIPEWLSQIDIALQPAVTPWCSPLKLIEYLACGKAIVAPDSKNIQELLRDGENALLFQADHLPDMLEQIKRLLSDEALRQQLSDNAAASIARQQLTWLDNARKIVSIFESLISKS</sequence>
<accession>A0A0F5VDW8</accession>